<keyword evidence="9" id="KW-1185">Reference proteome</keyword>
<comment type="caution">
    <text evidence="6">Lacks conserved residue(s) required for the propagation of feature annotation.</text>
</comment>
<dbReference type="AlphaFoldDB" id="A0A6H5H3Z8"/>
<dbReference type="InterPro" id="IPR022684">
    <property type="entry name" value="Calpain_cysteine_protease"/>
</dbReference>
<dbReference type="SUPFAM" id="SSF54001">
    <property type="entry name" value="Cysteine proteinases"/>
    <property type="match status" value="2"/>
</dbReference>
<feature type="active site" evidence="5">
    <location>
        <position position="120"/>
    </location>
</feature>
<dbReference type="Pfam" id="PF01067">
    <property type="entry name" value="Calpain_III"/>
    <property type="match status" value="1"/>
</dbReference>
<reference evidence="8 9" key="1">
    <citation type="submission" date="2020-02" db="EMBL/GenBank/DDBJ databases">
        <authorList>
            <person name="Ferguson B K."/>
        </authorList>
    </citation>
    <scope>NUCLEOTIDE SEQUENCE [LARGE SCALE GENOMIC DNA]</scope>
</reference>
<dbReference type="SMART" id="SM00720">
    <property type="entry name" value="calpain_III"/>
    <property type="match status" value="1"/>
</dbReference>
<dbReference type="GO" id="GO:0006508">
    <property type="term" value="P:proteolysis"/>
    <property type="evidence" value="ECO:0007669"/>
    <property type="project" value="UniProtKB-KW"/>
</dbReference>
<dbReference type="InterPro" id="IPR001300">
    <property type="entry name" value="Peptidase_C2_calpain_cat"/>
</dbReference>
<organism evidence="8 9">
    <name type="scientific">Nesidiocoris tenuis</name>
    <dbReference type="NCBI Taxonomy" id="355587"/>
    <lineage>
        <taxon>Eukaryota</taxon>
        <taxon>Metazoa</taxon>
        <taxon>Ecdysozoa</taxon>
        <taxon>Arthropoda</taxon>
        <taxon>Hexapoda</taxon>
        <taxon>Insecta</taxon>
        <taxon>Pterygota</taxon>
        <taxon>Neoptera</taxon>
        <taxon>Paraneoptera</taxon>
        <taxon>Hemiptera</taxon>
        <taxon>Heteroptera</taxon>
        <taxon>Panheteroptera</taxon>
        <taxon>Cimicomorpha</taxon>
        <taxon>Miridae</taxon>
        <taxon>Dicyphina</taxon>
        <taxon>Nesidiocoris</taxon>
    </lineage>
</organism>
<evidence type="ECO:0000256" key="6">
    <source>
        <dbReference type="PROSITE-ProRule" id="PRU00239"/>
    </source>
</evidence>
<dbReference type="GO" id="GO:0005737">
    <property type="term" value="C:cytoplasm"/>
    <property type="evidence" value="ECO:0007669"/>
    <property type="project" value="TreeGrafter"/>
</dbReference>
<dbReference type="SMART" id="SM00230">
    <property type="entry name" value="CysPc"/>
    <property type="match status" value="1"/>
</dbReference>
<protein>
    <recommendedName>
        <fullName evidence="7">Calpain catalytic domain-containing protein</fullName>
    </recommendedName>
</protein>
<keyword evidence="4" id="KW-0788">Thiol protease</keyword>
<dbReference type="GO" id="GO:0004198">
    <property type="term" value="F:calcium-dependent cysteine-type endopeptidase activity"/>
    <property type="evidence" value="ECO:0007669"/>
    <property type="project" value="InterPro"/>
</dbReference>
<evidence type="ECO:0000259" key="7">
    <source>
        <dbReference type="PROSITE" id="PS50203"/>
    </source>
</evidence>
<dbReference type="InterPro" id="IPR022682">
    <property type="entry name" value="Calpain_domain_III"/>
</dbReference>
<dbReference type="PROSITE" id="PS50203">
    <property type="entry name" value="CALPAIN_CAT"/>
    <property type="match status" value="1"/>
</dbReference>
<feature type="domain" description="Calpain catalytic" evidence="7">
    <location>
        <begin position="80"/>
        <end position="180"/>
    </location>
</feature>
<evidence type="ECO:0000256" key="5">
    <source>
        <dbReference type="PIRSR" id="PIRSR622684-1"/>
    </source>
</evidence>
<dbReference type="InterPro" id="IPR036213">
    <property type="entry name" value="Calpain_III_sf"/>
</dbReference>
<dbReference type="PANTHER" id="PTHR10183:SF433">
    <property type="entry name" value="CALPAIN-A-RELATED"/>
    <property type="match status" value="1"/>
</dbReference>
<evidence type="ECO:0000256" key="3">
    <source>
        <dbReference type="ARBA" id="ARBA00022801"/>
    </source>
</evidence>
<dbReference type="InterPro" id="IPR022683">
    <property type="entry name" value="Calpain_III"/>
</dbReference>
<dbReference type="PANTHER" id="PTHR10183">
    <property type="entry name" value="CALPAIN"/>
    <property type="match status" value="1"/>
</dbReference>
<gene>
    <name evidence="8" type="ORF">NTEN_LOCUS16911</name>
</gene>
<sequence length="536" mass="62729">MIVESIIGKSTFKPLGERGSGLRPRSENVQDFHKIRSDLLARGDLFEDPEFPATDASLFFSQRPSRRFEWKRPMADPNVTEAQMDEGLVKGHAYSITRVQYVDISTPNTTGKIPLLRLRNPWGNEAEWNGPWSDKSAEWRFISDEEKQEIGLVFEYDGEFWMSFKDFIRYFSRLEICNLSPDSLTEAELRSGDKKKWEMSVFEGEWVRGVTAGGCRNFLETFWHNPQYIIELTDADEDDEDNKCTILIALMQKNRRSQRKVGAECLTVGFAVYHRKRRGSWHRRNRLEGKTSISTITNPLIKVKDAIADTPEEEEKKSDRVKEFFLKLAGEDEEVDWVELKEILDYAMRHGSVQAIRQGEHWLFEPLPAERSAQFGRLPSQQSRTECAVPPLLRPRRSHRLRRFHDVRRPTQVHDRAFPGQRPERDEQGCFHSRRMDREHAVFLSLPNKFCYACHDFFRQNDYWILRKTATLNGKVKPTAGTIFCSHYYNLSKPPKSNLFEPGIVRWARKSHRRGLWFAFPSTSRVSFEIRITRQT</sequence>
<dbReference type="Pfam" id="PF00648">
    <property type="entry name" value="Peptidase_C2"/>
    <property type="match status" value="1"/>
</dbReference>
<evidence type="ECO:0000256" key="4">
    <source>
        <dbReference type="ARBA" id="ARBA00022807"/>
    </source>
</evidence>
<dbReference type="Gene3D" id="2.60.120.380">
    <property type="match status" value="1"/>
</dbReference>
<evidence type="ECO:0000313" key="8">
    <source>
        <dbReference type="EMBL" id="CAB0012121.1"/>
    </source>
</evidence>
<comment type="similarity">
    <text evidence="1">Belongs to the peptidase C2 family.</text>
</comment>
<dbReference type="SUPFAM" id="SSF49758">
    <property type="entry name" value="Calpain large subunit, middle domain (domain III)"/>
    <property type="match status" value="1"/>
</dbReference>
<dbReference type="Proteomes" id="UP000479000">
    <property type="component" value="Unassembled WGS sequence"/>
</dbReference>
<dbReference type="EMBL" id="CADCXU010024987">
    <property type="protein sequence ID" value="CAB0012121.1"/>
    <property type="molecule type" value="Genomic_DNA"/>
</dbReference>
<keyword evidence="2" id="KW-0645">Protease</keyword>
<feature type="active site" evidence="5">
    <location>
        <position position="92"/>
    </location>
</feature>
<dbReference type="OrthoDB" id="424753at2759"/>
<dbReference type="Gene3D" id="3.90.70.10">
    <property type="entry name" value="Cysteine proteinases"/>
    <property type="match status" value="1"/>
</dbReference>
<dbReference type="InterPro" id="IPR038765">
    <property type="entry name" value="Papain-like_cys_pep_sf"/>
</dbReference>
<dbReference type="FunFam" id="3.90.70.10:FF:000001">
    <property type="entry name" value="Calpain-1 catalytic subunit"/>
    <property type="match status" value="1"/>
</dbReference>
<evidence type="ECO:0000313" key="9">
    <source>
        <dbReference type="Proteomes" id="UP000479000"/>
    </source>
</evidence>
<keyword evidence="3" id="KW-0378">Hydrolase</keyword>
<evidence type="ECO:0000256" key="1">
    <source>
        <dbReference type="ARBA" id="ARBA00007623"/>
    </source>
</evidence>
<name>A0A6H5H3Z8_9HEMI</name>
<evidence type="ECO:0000256" key="2">
    <source>
        <dbReference type="ARBA" id="ARBA00022670"/>
    </source>
</evidence>
<accession>A0A6H5H3Z8</accession>
<proteinExistence type="inferred from homology"/>